<keyword evidence="2" id="KW-1185">Reference proteome</keyword>
<reference evidence="1 2" key="1">
    <citation type="submission" date="2022-03" db="EMBL/GenBank/DDBJ databases">
        <title>Draft genome sequence of Furfurilactobacillus curtus JCM 31185.</title>
        <authorList>
            <person name="Suzuki S."/>
            <person name="Endo A."/>
            <person name="Kajikawa A."/>
        </authorList>
    </citation>
    <scope>NUCLEOTIDE SEQUENCE [LARGE SCALE GENOMIC DNA]</scope>
    <source>
        <strain evidence="1 2">JCM 31185</strain>
    </source>
</reference>
<sequence length="192" mass="21155">MNYIEPLSQTDKKWLHERELRVDAPLAKINGLTGLHLNGLIDGQTIAVDELMANAFICQLAVSDLSQSYQRLETATDAEAALIAFSAASQQIHERLHKIMQHYEAVLNDGQLLHDQVRANFYAAEPDGVMASITDGKATNQMLAFHALLGMSADAQWLMEMALQFLHRLNPALTTTQLQMISTQIADLVAAG</sequence>
<gene>
    <name evidence="1" type="ORF">JCM31185_05380</name>
</gene>
<dbReference type="EMBL" id="BQXO01000001">
    <property type="protein sequence ID" value="GKT05249.1"/>
    <property type="molecule type" value="Genomic_DNA"/>
</dbReference>
<accession>A0ABQ5JPK5</accession>
<proteinExistence type="predicted"/>
<dbReference type="RefSeq" id="WP_407882500.1">
    <property type="nucleotide sequence ID" value="NZ_BQXO01000001.1"/>
</dbReference>
<protein>
    <submittedName>
        <fullName evidence="1">Uncharacterized protein</fullName>
    </submittedName>
</protein>
<dbReference type="Proteomes" id="UP001628078">
    <property type="component" value="Unassembled WGS sequence"/>
</dbReference>
<comment type="caution">
    <text evidence="1">The sequence shown here is derived from an EMBL/GenBank/DDBJ whole genome shotgun (WGS) entry which is preliminary data.</text>
</comment>
<organism evidence="1 2">
    <name type="scientific">Furfurilactobacillus curtus</name>
    <dbReference type="NCBI Taxonomy" id="1746200"/>
    <lineage>
        <taxon>Bacteria</taxon>
        <taxon>Bacillati</taxon>
        <taxon>Bacillota</taxon>
        <taxon>Bacilli</taxon>
        <taxon>Lactobacillales</taxon>
        <taxon>Lactobacillaceae</taxon>
        <taxon>Furfurilactobacillus</taxon>
    </lineage>
</organism>
<name>A0ABQ5JPK5_9LACO</name>
<evidence type="ECO:0000313" key="1">
    <source>
        <dbReference type="EMBL" id="GKT05249.1"/>
    </source>
</evidence>
<evidence type="ECO:0000313" key="2">
    <source>
        <dbReference type="Proteomes" id="UP001628078"/>
    </source>
</evidence>